<dbReference type="OrthoDB" id="10017160at2759"/>
<dbReference type="GO" id="GO:0006303">
    <property type="term" value="P:double-strand break repair via nonhomologous end joining"/>
    <property type="evidence" value="ECO:0007669"/>
    <property type="project" value="TreeGrafter"/>
</dbReference>
<dbReference type="GO" id="GO:0000793">
    <property type="term" value="C:condensed chromosome"/>
    <property type="evidence" value="ECO:0007669"/>
    <property type="project" value="TreeGrafter"/>
</dbReference>
<name>A0A4C1VBK4_EUMVA</name>
<protein>
    <recommendedName>
        <fullName evidence="3">Histone-lysine N-methyltransferase SETMAR</fullName>
    </recommendedName>
</protein>
<dbReference type="GO" id="GO:0005634">
    <property type="term" value="C:nucleus"/>
    <property type="evidence" value="ECO:0007669"/>
    <property type="project" value="TreeGrafter"/>
</dbReference>
<dbReference type="AlphaFoldDB" id="A0A4C1VBK4"/>
<organism evidence="1 2">
    <name type="scientific">Eumeta variegata</name>
    <name type="common">Bagworm moth</name>
    <name type="synonym">Eumeta japonica</name>
    <dbReference type="NCBI Taxonomy" id="151549"/>
    <lineage>
        <taxon>Eukaryota</taxon>
        <taxon>Metazoa</taxon>
        <taxon>Ecdysozoa</taxon>
        <taxon>Arthropoda</taxon>
        <taxon>Hexapoda</taxon>
        <taxon>Insecta</taxon>
        <taxon>Pterygota</taxon>
        <taxon>Neoptera</taxon>
        <taxon>Endopterygota</taxon>
        <taxon>Lepidoptera</taxon>
        <taxon>Glossata</taxon>
        <taxon>Ditrysia</taxon>
        <taxon>Tineoidea</taxon>
        <taxon>Psychidae</taxon>
        <taxon>Oiketicinae</taxon>
        <taxon>Eumeta</taxon>
    </lineage>
</organism>
<sequence length="124" mass="14328">MREEHLSTANSEDIRAVCLMTATAKSMTYQQIRTDLGIGMSQVHKIFREHLPVNKLCARWIPHDLTKAQKLRHVNWCREMMQRFTGGDSSAAYDVVTGDERRVYYPLPNKSVQWVCLSKSCLLK</sequence>
<gene>
    <name evidence="1" type="ORF">EVAR_33850_1</name>
</gene>
<comment type="caution">
    <text evidence="1">The sequence shown here is derived from an EMBL/GenBank/DDBJ whole genome shotgun (WGS) entry which is preliminary data.</text>
</comment>
<dbReference type="GO" id="GO:0044547">
    <property type="term" value="F:DNA topoisomerase binding"/>
    <property type="evidence" value="ECO:0007669"/>
    <property type="project" value="TreeGrafter"/>
</dbReference>
<dbReference type="GO" id="GO:0042800">
    <property type="term" value="F:histone H3K4 methyltransferase activity"/>
    <property type="evidence" value="ECO:0007669"/>
    <property type="project" value="TreeGrafter"/>
</dbReference>
<proteinExistence type="predicted"/>
<dbReference type="GO" id="GO:0035861">
    <property type="term" value="C:site of double-strand break"/>
    <property type="evidence" value="ECO:0007669"/>
    <property type="project" value="TreeGrafter"/>
</dbReference>
<keyword evidence="2" id="KW-1185">Reference proteome</keyword>
<reference evidence="1 2" key="1">
    <citation type="journal article" date="2019" name="Commun. Biol.">
        <title>The bagworm genome reveals a unique fibroin gene that provides high tensile strength.</title>
        <authorList>
            <person name="Kono N."/>
            <person name="Nakamura H."/>
            <person name="Ohtoshi R."/>
            <person name="Tomita M."/>
            <person name="Numata K."/>
            <person name="Arakawa K."/>
        </authorList>
    </citation>
    <scope>NUCLEOTIDE SEQUENCE [LARGE SCALE GENOMIC DNA]</scope>
</reference>
<dbReference type="GO" id="GO:0003690">
    <property type="term" value="F:double-stranded DNA binding"/>
    <property type="evidence" value="ECO:0007669"/>
    <property type="project" value="TreeGrafter"/>
</dbReference>
<dbReference type="GO" id="GO:0000014">
    <property type="term" value="F:single-stranded DNA endodeoxyribonuclease activity"/>
    <property type="evidence" value="ECO:0007669"/>
    <property type="project" value="TreeGrafter"/>
</dbReference>
<dbReference type="GO" id="GO:0015074">
    <property type="term" value="P:DNA integration"/>
    <property type="evidence" value="ECO:0007669"/>
    <property type="project" value="TreeGrafter"/>
</dbReference>
<evidence type="ECO:0000313" key="1">
    <source>
        <dbReference type="EMBL" id="GBP35647.1"/>
    </source>
</evidence>
<dbReference type="EMBL" id="BGZK01000306">
    <property type="protein sequence ID" value="GBP35647.1"/>
    <property type="molecule type" value="Genomic_DNA"/>
</dbReference>
<dbReference type="GO" id="GO:0000729">
    <property type="term" value="P:DNA double-strand break processing"/>
    <property type="evidence" value="ECO:0007669"/>
    <property type="project" value="TreeGrafter"/>
</dbReference>
<dbReference type="InterPro" id="IPR052709">
    <property type="entry name" value="Transposase-MT_Hybrid"/>
</dbReference>
<dbReference type="GO" id="GO:0046975">
    <property type="term" value="F:histone H3K36 methyltransferase activity"/>
    <property type="evidence" value="ECO:0007669"/>
    <property type="project" value="TreeGrafter"/>
</dbReference>
<dbReference type="InterPro" id="IPR036397">
    <property type="entry name" value="RNaseH_sf"/>
</dbReference>
<dbReference type="GO" id="GO:0031297">
    <property type="term" value="P:replication fork processing"/>
    <property type="evidence" value="ECO:0007669"/>
    <property type="project" value="TreeGrafter"/>
</dbReference>
<dbReference type="PANTHER" id="PTHR46060:SF2">
    <property type="entry name" value="HISTONE-LYSINE N-METHYLTRANSFERASE SETMAR"/>
    <property type="match status" value="1"/>
</dbReference>
<dbReference type="GO" id="GO:0003697">
    <property type="term" value="F:single-stranded DNA binding"/>
    <property type="evidence" value="ECO:0007669"/>
    <property type="project" value="TreeGrafter"/>
</dbReference>
<accession>A0A4C1VBK4</accession>
<dbReference type="Proteomes" id="UP000299102">
    <property type="component" value="Unassembled WGS sequence"/>
</dbReference>
<dbReference type="PANTHER" id="PTHR46060">
    <property type="entry name" value="MARINER MOS1 TRANSPOSASE-LIKE PROTEIN"/>
    <property type="match status" value="1"/>
</dbReference>
<dbReference type="GO" id="GO:0044774">
    <property type="term" value="P:mitotic DNA integrity checkpoint signaling"/>
    <property type="evidence" value="ECO:0007669"/>
    <property type="project" value="TreeGrafter"/>
</dbReference>
<evidence type="ECO:0000313" key="2">
    <source>
        <dbReference type="Proteomes" id="UP000299102"/>
    </source>
</evidence>
<dbReference type="Gene3D" id="3.30.420.10">
    <property type="entry name" value="Ribonuclease H-like superfamily/Ribonuclease H"/>
    <property type="match status" value="1"/>
</dbReference>
<evidence type="ECO:0008006" key="3">
    <source>
        <dbReference type="Google" id="ProtNLM"/>
    </source>
</evidence>